<keyword evidence="2" id="KW-1133">Transmembrane helix</keyword>
<keyword evidence="2" id="KW-0812">Transmembrane</keyword>
<evidence type="ECO:0000313" key="4">
    <source>
        <dbReference type="Proteomes" id="UP000019753"/>
    </source>
</evidence>
<evidence type="ECO:0000256" key="2">
    <source>
        <dbReference type="SAM" id="Phobius"/>
    </source>
</evidence>
<keyword evidence="2" id="KW-0472">Membrane</keyword>
<reference evidence="3 4" key="1">
    <citation type="submission" date="2014-01" db="EMBL/GenBank/DDBJ databases">
        <title>Actinotalea ferrariae CF5-4.</title>
        <authorList>
            <person name="Chen F."/>
            <person name="Li Y."/>
            <person name="Wang G."/>
        </authorList>
    </citation>
    <scope>NUCLEOTIDE SEQUENCE [LARGE SCALE GENOMIC DNA]</scope>
    <source>
        <strain evidence="3 4">CF5-4</strain>
    </source>
</reference>
<accession>A0A021VSW5</accession>
<comment type="caution">
    <text evidence="3">The sequence shown here is derived from an EMBL/GenBank/DDBJ whole genome shotgun (WGS) entry which is preliminary data.</text>
</comment>
<keyword evidence="4" id="KW-1185">Reference proteome</keyword>
<evidence type="ECO:0000313" key="3">
    <source>
        <dbReference type="EMBL" id="EYR64279.1"/>
    </source>
</evidence>
<dbReference type="RefSeq" id="WP_034223866.1">
    <property type="nucleotide sequence ID" value="NZ_AXCW01000039.1"/>
</dbReference>
<protein>
    <submittedName>
        <fullName evidence="3">Uncharacterized protein</fullName>
    </submittedName>
</protein>
<name>A0A021VSW5_9CELL</name>
<organism evidence="3 4">
    <name type="scientific">Actinotalea ferrariae CF5-4</name>
    <dbReference type="NCBI Taxonomy" id="948458"/>
    <lineage>
        <taxon>Bacteria</taxon>
        <taxon>Bacillati</taxon>
        <taxon>Actinomycetota</taxon>
        <taxon>Actinomycetes</taxon>
        <taxon>Micrococcales</taxon>
        <taxon>Cellulomonadaceae</taxon>
        <taxon>Actinotalea</taxon>
    </lineage>
</organism>
<evidence type="ECO:0000256" key="1">
    <source>
        <dbReference type="SAM" id="Coils"/>
    </source>
</evidence>
<proteinExistence type="predicted"/>
<gene>
    <name evidence="3" type="ORF">N866_13605</name>
</gene>
<dbReference type="Proteomes" id="UP000019753">
    <property type="component" value="Unassembled WGS sequence"/>
</dbReference>
<keyword evidence="1" id="KW-0175">Coiled coil</keyword>
<dbReference type="AlphaFoldDB" id="A0A021VSW5"/>
<feature type="transmembrane region" description="Helical" evidence="2">
    <location>
        <begin position="6"/>
        <end position="25"/>
    </location>
</feature>
<sequence>MTDATDWFQAAAVIAGALLALAGVWQKILRPAVRRLRAALSRANRALDVVLGSPAVPDPDRPGELLRPEQPDIGIRMTRQEALLEDYIRATTTDAAKAAEVALRVAEAAREDVATLAKKVDDLTDRVDQWQSADRTKAEVATSVLHEMGMELGRGLTERKPNPVEES</sequence>
<dbReference type="EMBL" id="AXCW01000039">
    <property type="protein sequence ID" value="EYR64279.1"/>
    <property type="molecule type" value="Genomic_DNA"/>
</dbReference>
<feature type="coiled-coil region" evidence="1">
    <location>
        <begin position="106"/>
        <end position="133"/>
    </location>
</feature>